<organism evidence="3 4">
    <name type="scientific">Acidovorax carolinensis</name>
    <dbReference type="NCBI Taxonomy" id="553814"/>
    <lineage>
        <taxon>Bacteria</taxon>
        <taxon>Pseudomonadati</taxon>
        <taxon>Pseudomonadota</taxon>
        <taxon>Betaproteobacteria</taxon>
        <taxon>Burkholderiales</taxon>
        <taxon>Comamonadaceae</taxon>
        <taxon>Acidovorax</taxon>
    </lineage>
</organism>
<evidence type="ECO:0000313" key="4">
    <source>
        <dbReference type="Proteomes" id="UP000194440"/>
    </source>
</evidence>
<gene>
    <name evidence="3" type="ORF">CBP36_21780</name>
</gene>
<sequence length="158" mass="16923">MKAKRIYWTVCAGVFAVGALAAATTPWLDYTFNLTNSLPGTLYVIHKGGEVKKGELIAYRWHGGATYPAGTTFIKRVAGVAGDTVKRAGSAFWVNDQYIGTAKPFSKAGVPLQPAQEGVIGAGEYFVSTPNPNSLDSRYALTGNVKQAEVIGRAYEIF</sequence>
<feature type="signal peptide" evidence="1">
    <location>
        <begin position="1"/>
        <end position="21"/>
    </location>
</feature>
<reference evidence="3" key="1">
    <citation type="submission" date="2017-05" db="EMBL/GenBank/DDBJ databases">
        <title>Polyphasic characterization of four soil-derived phenanthrene-degrading Acidovorax strains and proposal of Acidovorax phenanthrenivorans sp. nov.</title>
        <authorList>
            <person name="Singleton D."/>
            <person name="Lee J."/>
            <person name="Dickey A.N."/>
            <person name="Stroud A."/>
            <person name="Scholl E.H."/>
            <person name="Wright F.A."/>
            <person name="Aitken M.D."/>
        </authorList>
    </citation>
    <scope>NUCLEOTIDE SEQUENCE</scope>
    <source>
        <strain evidence="3">P4</strain>
        <plasmid evidence="3">pACP4.4</plasmid>
    </source>
</reference>
<feature type="domain" description="Peptidase S26" evidence="2">
    <location>
        <begin position="6"/>
        <end position="155"/>
    </location>
</feature>
<keyword evidence="1" id="KW-0732">Signal</keyword>
<dbReference type="AlphaFoldDB" id="A0A240UJB8"/>
<dbReference type="Gene3D" id="2.10.109.10">
    <property type="entry name" value="Umud Fragment, subunit A"/>
    <property type="match status" value="1"/>
</dbReference>
<evidence type="ECO:0000256" key="1">
    <source>
        <dbReference type="SAM" id="SignalP"/>
    </source>
</evidence>
<dbReference type="GeneID" id="61391588"/>
<dbReference type="GO" id="GO:0006465">
    <property type="term" value="P:signal peptide processing"/>
    <property type="evidence" value="ECO:0007669"/>
    <property type="project" value="InterPro"/>
</dbReference>
<dbReference type="Proteomes" id="UP000194440">
    <property type="component" value="Plasmid pACP4.4"/>
</dbReference>
<protein>
    <submittedName>
        <fullName evidence="3">Peptidase S26</fullName>
    </submittedName>
</protein>
<dbReference type="InterPro" id="IPR019533">
    <property type="entry name" value="Peptidase_S26"/>
</dbReference>
<feature type="chain" id="PRO_5011228266" evidence="1">
    <location>
        <begin position="22"/>
        <end position="158"/>
    </location>
</feature>
<dbReference type="KEGG" id="acip:CBP36_21780"/>
<dbReference type="OrthoDB" id="5564030at2"/>
<dbReference type="KEGG" id="acis:CBP35_21060"/>
<accession>A0A240UJB8</accession>
<dbReference type="RefSeq" id="WP_009242091.1">
    <property type="nucleotide sequence ID" value="NZ_CP021365.1"/>
</dbReference>
<evidence type="ECO:0000259" key="2">
    <source>
        <dbReference type="Pfam" id="PF10502"/>
    </source>
</evidence>
<dbReference type="Pfam" id="PF10502">
    <property type="entry name" value="Peptidase_S26"/>
    <property type="match status" value="1"/>
</dbReference>
<evidence type="ECO:0000313" key="3">
    <source>
        <dbReference type="EMBL" id="ART61594.1"/>
    </source>
</evidence>
<dbReference type="InterPro" id="IPR036286">
    <property type="entry name" value="LexA/Signal_pep-like_sf"/>
</dbReference>
<keyword evidence="4" id="KW-1185">Reference proteome</keyword>
<geneLocation type="plasmid" evidence="3 4">
    <name>pACP4.4</name>
</geneLocation>
<dbReference type="GO" id="GO:0004252">
    <property type="term" value="F:serine-type endopeptidase activity"/>
    <property type="evidence" value="ECO:0007669"/>
    <property type="project" value="InterPro"/>
</dbReference>
<keyword evidence="3" id="KW-0614">Plasmid</keyword>
<dbReference type="SUPFAM" id="SSF51306">
    <property type="entry name" value="LexA/Signal peptidase"/>
    <property type="match status" value="1"/>
</dbReference>
<name>A0A240UJB8_9BURK</name>
<dbReference type="EMBL" id="CP021370">
    <property type="protein sequence ID" value="ART61594.1"/>
    <property type="molecule type" value="Genomic_DNA"/>
</dbReference>
<proteinExistence type="predicted"/>